<name>A0ABW1IVR5_9BACL</name>
<protein>
    <submittedName>
        <fullName evidence="1">Uncharacterized protein</fullName>
    </submittedName>
</protein>
<dbReference type="EMBL" id="JBHSQV010000187">
    <property type="protein sequence ID" value="MFC5989172.1"/>
    <property type="molecule type" value="Genomic_DNA"/>
</dbReference>
<evidence type="ECO:0000313" key="1">
    <source>
        <dbReference type="EMBL" id="MFC5989172.1"/>
    </source>
</evidence>
<proteinExistence type="predicted"/>
<comment type="caution">
    <text evidence="1">The sequence shown here is derived from an EMBL/GenBank/DDBJ whole genome shotgun (WGS) entry which is preliminary data.</text>
</comment>
<dbReference type="RefSeq" id="WP_379896742.1">
    <property type="nucleotide sequence ID" value="NZ_CBCSCT010000002.1"/>
</dbReference>
<accession>A0ABW1IVR5</accession>
<gene>
    <name evidence="1" type="ORF">ACFPXP_22430</name>
</gene>
<keyword evidence="2" id="KW-1185">Reference proteome</keyword>
<evidence type="ECO:0000313" key="2">
    <source>
        <dbReference type="Proteomes" id="UP001596250"/>
    </source>
</evidence>
<reference evidence="2" key="1">
    <citation type="journal article" date="2019" name="Int. J. Syst. Evol. Microbiol.">
        <title>The Global Catalogue of Microorganisms (GCM) 10K type strain sequencing project: providing services to taxonomists for standard genome sequencing and annotation.</title>
        <authorList>
            <consortium name="The Broad Institute Genomics Platform"/>
            <consortium name="The Broad Institute Genome Sequencing Center for Infectious Disease"/>
            <person name="Wu L."/>
            <person name="Ma J."/>
        </authorList>
    </citation>
    <scope>NUCLEOTIDE SEQUENCE [LARGE SCALE GENOMIC DNA]</scope>
    <source>
        <strain evidence="2">CCM 8749</strain>
    </source>
</reference>
<organism evidence="1 2">
    <name type="scientific">Marinicrinis lubricantis</name>
    <dbReference type="NCBI Taxonomy" id="2086470"/>
    <lineage>
        <taxon>Bacteria</taxon>
        <taxon>Bacillati</taxon>
        <taxon>Bacillota</taxon>
        <taxon>Bacilli</taxon>
        <taxon>Bacillales</taxon>
        <taxon>Paenibacillaceae</taxon>
    </lineage>
</organism>
<dbReference type="Proteomes" id="UP001596250">
    <property type="component" value="Unassembled WGS sequence"/>
</dbReference>
<sequence length="64" mass="7434">MEGKHFYKEVFQESGTTDQTYKAISQTILGDDQLSEAQKVYQLQQMNEAYQEMLNADQQLDVLN</sequence>